<dbReference type="InterPro" id="IPR002403">
    <property type="entry name" value="Cyt_P450_E_grp-IV"/>
</dbReference>
<comment type="cofactor">
    <cofactor evidence="5">
        <name>heme</name>
        <dbReference type="ChEBI" id="CHEBI:30413"/>
    </cofactor>
</comment>
<dbReference type="Proteomes" id="UP001141806">
    <property type="component" value="Unassembled WGS sequence"/>
</dbReference>
<dbReference type="GO" id="GO:0016125">
    <property type="term" value="P:sterol metabolic process"/>
    <property type="evidence" value="ECO:0007669"/>
    <property type="project" value="TreeGrafter"/>
</dbReference>
<dbReference type="Pfam" id="PF00067">
    <property type="entry name" value="p450"/>
    <property type="match status" value="1"/>
</dbReference>
<dbReference type="InterPro" id="IPR001128">
    <property type="entry name" value="Cyt_P450"/>
</dbReference>
<gene>
    <name evidence="6" type="ORF">NE237_001467</name>
</gene>
<keyword evidence="7" id="KW-1185">Reference proteome</keyword>
<sequence length="481" mass="54509">MSSSSETPPNVVSPTPSVLPVKAIPGSYGLPIIGPFLDRLNYFWFQGLDTFFRKRVEKYKSTVFRTNIPPTFPFFTRVNPHVIAVLDCKSFSYLFDLDVVEKKNILIGDYMPSLSFTGNIRVSIYLDPSEPQHSQVKNFTLDILKRSSSVWIPEFISNVDVMWTTVEKDLSKNKSSSLHVPLQRCIFRFFTKILAGADTENSSEIADKGFGYMNAWIAIQIIPTQKVGILQPFEEIFLHSCAYPSILVSPGYKKLYNFLKKEGREVIQRGETDFGLTEEETIHNLLFIIGVNAFAGFSAFLPELITRLGSTDETGLQNKLRKEVREKIGSTQQLSFESVREMELVHSFVYETLRYGPPVQCQYARARKDFLLTSYDASYEIKKGELLCGYQVLAMRDPKVFDDPESFKADRFTGEKGRELLKYLYWSNGPQTGSTSASNKQCAGKDVVVPTACLFVADLLMRYDSFRCSSSLNIIAVEKAK</sequence>
<reference evidence="6" key="1">
    <citation type="journal article" date="2023" name="Plant J.">
        <title>The genome of the king protea, Protea cynaroides.</title>
        <authorList>
            <person name="Chang J."/>
            <person name="Duong T.A."/>
            <person name="Schoeman C."/>
            <person name="Ma X."/>
            <person name="Roodt D."/>
            <person name="Barker N."/>
            <person name="Li Z."/>
            <person name="Van de Peer Y."/>
            <person name="Mizrachi E."/>
        </authorList>
    </citation>
    <scope>NUCLEOTIDE SEQUENCE</scope>
    <source>
        <tissue evidence="6">Young leaves</tissue>
    </source>
</reference>
<dbReference type="CDD" id="cd11071">
    <property type="entry name" value="CYP74"/>
    <property type="match status" value="1"/>
</dbReference>
<dbReference type="AlphaFoldDB" id="A0A9Q0KTD7"/>
<protein>
    <recommendedName>
        <fullName evidence="8">Cytochrome P450</fullName>
    </recommendedName>
</protein>
<keyword evidence="1 5" id="KW-0349">Heme</keyword>
<dbReference type="SUPFAM" id="SSF48264">
    <property type="entry name" value="Cytochrome P450"/>
    <property type="match status" value="1"/>
</dbReference>
<keyword evidence="4" id="KW-0456">Lyase</keyword>
<accession>A0A9Q0KTD7</accession>
<dbReference type="GO" id="GO:0020037">
    <property type="term" value="F:heme binding"/>
    <property type="evidence" value="ECO:0007669"/>
    <property type="project" value="InterPro"/>
</dbReference>
<dbReference type="PANTHER" id="PTHR24286">
    <property type="entry name" value="CYTOCHROME P450 26"/>
    <property type="match status" value="1"/>
</dbReference>
<evidence type="ECO:0008006" key="8">
    <source>
        <dbReference type="Google" id="ProtNLM"/>
    </source>
</evidence>
<evidence type="ECO:0000313" key="6">
    <source>
        <dbReference type="EMBL" id="KAJ4976361.1"/>
    </source>
</evidence>
<name>A0A9Q0KTD7_9MAGN</name>
<evidence type="ECO:0000256" key="3">
    <source>
        <dbReference type="ARBA" id="ARBA00023004"/>
    </source>
</evidence>
<dbReference type="FunFam" id="1.10.630.10:FF:000024">
    <property type="entry name" value="Allene oxide synthase, chloroplastic"/>
    <property type="match status" value="1"/>
</dbReference>
<dbReference type="InterPro" id="IPR036396">
    <property type="entry name" value="Cyt_P450_sf"/>
</dbReference>
<dbReference type="GO" id="GO:0016829">
    <property type="term" value="F:lyase activity"/>
    <property type="evidence" value="ECO:0007669"/>
    <property type="project" value="UniProtKB-KW"/>
</dbReference>
<feature type="binding site" description="axial binding residue" evidence="5">
    <location>
        <position position="442"/>
    </location>
    <ligand>
        <name>heme</name>
        <dbReference type="ChEBI" id="CHEBI:30413"/>
    </ligand>
    <ligandPart>
        <name>Fe</name>
        <dbReference type="ChEBI" id="CHEBI:18248"/>
    </ligandPart>
</feature>
<dbReference type="PRINTS" id="PR00465">
    <property type="entry name" value="EP450IV"/>
</dbReference>
<evidence type="ECO:0000256" key="4">
    <source>
        <dbReference type="ARBA" id="ARBA00023239"/>
    </source>
</evidence>
<organism evidence="6 7">
    <name type="scientific">Protea cynaroides</name>
    <dbReference type="NCBI Taxonomy" id="273540"/>
    <lineage>
        <taxon>Eukaryota</taxon>
        <taxon>Viridiplantae</taxon>
        <taxon>Streptophyta</taxon>
        <taxon>Embryophyta</taxon>
        <taxon>Tracheophyta</taxon>
        <taxon>Spermatophyta</taxon>
        <taxon>Magnoliopsida</taxon>
        <taxon>Proteales</taxon>
        <taxon>Proteaceae</taxon>
        <taxon>Protea</taxon>
    </lineage>
</organism>
<evidence type="ECO:0000256" key="5">
    <source>
        <dbReference type="PIRSR" id="PIRSR602403-1"/>
    </source>
</evidence>
<proteinExistence type="predicted"/>
<dbReference type="Gene3D" id="1.10.630.10">
    <property type="entry name" value="Cytochrome P450"/>
    <property type="match status" value="1"/>
</dbReference>
<dbReference type="GO" id="GO:0019752">
    <property type="term" value="P:carboxylic acid metabolic process"/>
    <property type="evidence" value="ECO:0007669"/>
    <property type="project" value="UniProtKB-ARBA"/>
</dbReference>
<evidence type="ECO:0000313" key="7">
    <source>
        <dbReference type="Proteomes" id="UP001141806"/>
    </source>
</evidence>
<dbReference type="OrthoDB" id="2789670at2759"/>
<comment type="caution">
    <text evidence="6">The sequence shown here is derived from an EMBL/GenBank/DDBJ whole genome shotgun (WGS) entry which is preliminary data.</text>
</comment>
<dbReference type="GO" id="GO:0005506">
    <property type="term" value="F:iron ion binding"/>
    <property type="evidence" value="ECO:0007669"/>
    <property type="project" value="InterPro"/>
</dbReference>
<keyword evidence="2 5" id="KW-0479">Metal-binding</keyword>
<dbReference type="GO" id="GO:0004497">
    <property type="term" value="F:monooxygenase activity"/>
    <property type="evidence" value="ECO:0007669"/>
    <property type="project" value="InterPro"/>
</dbReference>
<dbReference type="GO" id="GO:0016705">
    <property type="term" value="F:oxidoreductase activity, acting on paired donors, with incorporation or reduction of molecular oxygen"/>
    <property type="evidence" value="ECO:0007669"/>
    <property type="project" value="InterPro"/>
</dbReference>
<dbReference type="PANTHER" id="PTHR24286:SF49">
    <property type="entry name" value="INACTIVE LINOLENATE HYDROPEROXIDE LYASE-RELATED"/>
    <property type="match status" value="1"/>
</dbReference>
<keyword evidence="3 5" id="KW-0408">Iron</keyword>
<dbReference type="EMBL" id="JAMYWD010000003">
    <property type="protein sequence ID" value="KAJ4976361.1"/>
    <property type="molecule type" value="Genomic_DNA"/>
</dbReference>
<evidence type="ECO:0000256" key="2">
    <source>
        <dbReference type="ARBA" id="ARBA00022723"/>
    </source>
</evidence>
<evidence type="ECO:0000256" key="1">
    <source>
        <dbReference type="ARBA" id="ARBA00022617"/>
    </source>
</evidence>